<evidence type="ECO:0000256" key="2">
    <source>
        <dbReference type="ARBA" id="ARBA00022741"/>
    </source>
</evidence>
<dbReference type="Gene3D" id="3.40.50.300">
    <property type="entry name" value="P-loop containing nucleotide triphosphate hydrolases"/>
    <property type="match status" value="1"/>
</dbReference>
<evidence type="ECO:0000313" key="5">
    <source>
        <dbReference type="EMBL" id="HEH36078.1"/>
    </source>
</evidence>
<reference evidence="5" key="1">
    <citation type="journal article" date="2020" name="mSystems">
        <title>Genome- and Community-Level Interaction Insights into Carbon Utilization and Element Cycling Functions of Hydrothermarchaeota in Hydrothermal Sediment.</title>
        <authorList>
            <person name="Zhou Z."/>
            <person name="Liu Y."/>
            <person name="Xu W."/>
            <person name="Pan J."/>
            <person name="Luo Z.H."/>
            <person name="Li M."/>
        </authorList>
    </citation>
    <scope>NUCLEOTIDE SEQUENCE [LARGE SCALE GENOMIC DNA]</scope>
    <source>
        <strain evidence="5">SpSt-26</strain>
    </source>
</reference>
<feature type="domain" description="ABC transporter" evidence="4">
    <location>
        <begin position="2"/>
        <end position="221"/>
    </location>
</feature>
<evidence type="ECO:0000256" key="1">
    <source>
        <dbReference type="ARBA" id="ARBA00022448"/>
    </source>
</evidence>
<dbReference type="InterPro" id="IPR051120">
    <property type="entry name" value="ABC_AA/LPS_Transport"/>
</dbReference>
<dbReference type="InterPro" id="IPR003593">
    <property type="entry name" value="AAA+_ATPase"/>
</dbReference>
<dbReference type="GO" id="GO:0005524">
    <property type="term" value="F:ATP binding"/>
    <property type="evidence" value="ECO:0007669"/>
    <property type="project" value="UniProtKB-KW"/>
</dbReference>
<dbReference type="InterPro" id="IPR027417">
    <property type="entry name" value="P-loop_NTPase"/>
</dbReference>
<dbReference type="PANTHER" id="PTHR45772">
    <property type="entry name" value="CONSERVED COMPONENT OF ABC TRANSPORTER FOR NATURAL AMINO ACIDS-RELATED"/>
    <property type="match status" value="1"/>
</dbReference>
<comment type="caution">
    <text evidence="5">The sequence shown here is derived from an EMBL/GenBank/DDBJ whole genome shotgun (WGS) entry which is preliminary data.</text>
</comment>
<accession>A0A7J2TL19</accession>
<dbReference type="InterPro" id="IPR032823">
    <property type="entry name" value="BCA_ABC_TP_C"/>
</dbReference>
<dbReference type="GO" id="GO:0005886">
    <property type="term" value="C:plasma membrane"/>
    <property type="evidence" value="ECO:0007669"/>
    <property type="project" value="TreeGrafter"/>
</dbReference>
<organism evidence="5">
    <name type="scientific">Archaeoglobus fulgidus</name>
    <dbReference type="NCBI Taxonomy" id="2234"/>
    <lineage>
        <taxon>Archaea</taxon>
        <taxon>Methanobacteriati</taxon>
        <taxon>Methanobacteriota</taxon>
        <taxon>Archaeoglobi</taxon>
        <taxon>Archaeoglobales</taxon>
        <taxon>Archaeoglobaceae</taxon>
        <taxon>Archaeoglobus</taxon>
    </lineage>
</organism>
<dbReference type="InterPro" id="IPR003439">
    <property type="entry name" value="ABC_transporter-like_ATP-bd"/>
</dbReference>
<keyword evidence="1" id="KW-0813">Transport</keyword>
<evidence type="ECO:0000256" key="3">
    <source>
        <dbReference type="ARBA" id="ARBA00022840"/>
    </source>
</evidence>
<protein>
    <submittedName>
        <fullName evidence="5">ABC transporter ATP-binding protein</fullName>
    </submittedName>
</protein>
<keyword evidence="2" id="KW-0547">Nucleotide-binding</keyword>
<gene>
    <name evidence="5" type="ORF">ENP88_08125</name>
</gene>
<dbReference type="PROSITE" id="PS50893">
    <property type="entry name" value="ABC_TRANSPORTER_2"/>
    <property type="match status" value="1"/>
</dbReference>
<dbReference type="CDD" id="cd03219">
    <property type="entry name" value="ABC_Mj1267_LivG_branched"/>
    <property type="match status" value="1"/>
</dbReference>
<name>A0A7J2TL19_ARCFL</name>
<dbReference type="SMART" id="SM00382">
    <property type="entry name" value="AAA"/>
    <property type="match status" value="1"/>
</dbReference>
<dbReference type="PROSITE" id="PS00211">
    <property type="entry name" value="ABC_TRANSPORTER_1"/>
    <property type="match status" value="1"/>
</dbReference>
<dbReference type="InterPro" id="IPR017871">
    <property type="entry name" value="ABC_transporter-like_CS"/>
</dbReference>
<dbReference type="EMBL" id="DSLA01000130">
    <property type="protein sequence ID" value="HEH36078.1"/>
    <property type="molecule type" value="Genomic_DNA"/>
</dbReference>
<dbReference type="SUPFAM" id="SSF52540">
    <property type="entry name" value="P-loop containing nucleoside triphosphate hydrolases"/>
    <property type="match status" value="1"/>
</dbReference>
<dbReference type="AlphaFoldDB" id="A0A7J2TL19"/>
<evidence type="ECO:0000259" key="4">
    <source>
        <dbReference type="PROSITE" id="PS50893"/>
    </source>
</evidence>
<keyword evidence="3 5" id="KW-0067">ATP-binding</keyword>
<proteinExistence type="predicted"/>
<dbReference type="Pfam" id="PF00005">
    <property type="entry name" value="ABC_tran"/>
    <property type="match status" value="1"/>
</dbReference>
<dbReference type="Pfam" id="PF12399">
    <property type="entry name" value="BCA_ABC_TP_C"/>
    <property type="match status" value="1"/>
</dbReference>
<sequence>MLKLIDVSKSFGGLKVLSGITLEIKKERLGIIGPNGAGKTTLFNIISGFMKPDSGEIFFMGKKIVGKKPKDLVNLGIVRTFQMTKVFENMTLEENLKLVTDDLSILKDFDLESKKKELAKNLSHGEMRMLSIAMALAKNPRLLLLDEPFSGLSKKEVEKLLEIINSFGSNGTAIAIVEHRMRELFSAVERVVVLNSGRLIFDGSPEEVVENKSVREAYFGSKYVKS</sequence>
<dbReference type="GO" id="GO:0016887">
    <property type="term" value="F:ATP hydrolysis activity"/>
    <property type="evidence" value="ECO:0007669"/>
    <property type="project" value="InterPro"/>
</dbReference>